<evidence type="ECO:0000313" key="2">
    <source>
        <dbReference type="Proteomes" id="UP000243975"/>
    </source>
</evidence>
<evidence type="ECO:0000313" key="1">
    <source>
        <dbReference type="EMBL" id="KVH96407.1"/>
    </source>
</evidence>
<keyword evidence="2" id="KW-1185">Reference proteome</keyword>
<dbReference type="EMBL" id="LEKV01004316">
    <property type="protein sequence ID" value="KVH96407.1"/>
    <property type="molecule type" value="Genomic_DNA"/>
</dbReference>
<accession>A0A103XT43</accession>
<proteinExistence type="predicted"/>
<reference evidence="1 2" key="1">
    <citation type="journal article" date="2016" name="Sci. Rep.">
        <title>The genome sequence of the outbreeding globe artichoke constructed de novo incorporating a phase-aware low-pass sequencing strategy of F1 progeny.</title>
        <authorList>
            <person name="Scaglione D."/>
            <person name="Reyes-Chin-Wo S."/>
            <person name="Acquadro A."/>
            <person name="Froenicke L."/>
            <person name="Portis E."/>
            <person name="Beitel C."/>
            <person name="Tirone M."/>
            <person name="Mauro R."/>
            <person name="Lo Monaco A."/>
            <person name="Mauromicale G."/>
            <person name="Faccioli P."/>
            <person name="Cattivelli L."/>
            <person name="Rieseberg L."/>
            <person name="Michelmore R."/>
            <person name="Lanteri S."/>
        </authorList>
    </citation>
    <scope>NUCLEOTIDE SEQUENCE [LARGE SCALE GENOMIC DNA]</scope>
    <source>
        <strain evidence="1">2C</strain>
    </source>
</reference>
<comment type="caution">
    <text evidence="1">The sequence shown here is derived from an EMBL/GenBank/DDBJ whole genome shotgun (WGS) entry which is preliminary data.</text>
</comment>
<dbReference type="AlphaFoldDB" id="A0A103XT43"/>
<protein>
    <submittedName>
        <fullName evidence="1">Uncharacterized protein</fullName>
    </submittedName>
</protein>
<sequence>MFNGRRCSSNIGPLNNTLSALIDSVFISHFGGSDRRLPISNNLRHLFRLPADRISRARVPPLEKVYMRDWIGFPTTLLTRLKRE</sequence>
<name>A0A103XT43_CYNCS</name>
<gene>
    <name evidence="1" type="ORF">Ccrd_001502</name>
</gene>
<dbReference type="Gramene" id="KVH96407">
    <property type="protein sequence ID" value="KVH96407"/>
    <property type="gene ID" value="Ccrd_001502"/>
</dbReference>
<organism evidence="1 2">
    <name type="scientific">Cynara cardunculus var. scolymus</name>
    <name type="common">Globe artichoke</name>
    <name type="synonym">Cynara scolymus</name>
    <dbReference type="NCBI Taxonomy" id="59895"/>
    <lineage>
        <taxon>Eukaryota</taxon>
        <taxon>Viridiplantae</taxon>
        <taxon>Streptophyta</taxon>
        <taxon>Embryophyta</taxon>
        <taxon>Tracheophyta</taxon>
        <taxon>Spermatophyta</taxon>
        <taxon>Magnoliopsida</taxon>
        <taxon>eudicotyledons</taxon>
        <taxon>Gunneridae</taxon>
        <taxon>Pentapetalae</taxon>
        <taxon>asterids</taxon>
        <taxon>campanulids</taxon>
        <taxon>Asterales</taxon>
        <taxon>Asteraceae</taxon>
        <taxon>Carduoideae</taxon>
        <taxon>Cardueae</taxon>
        <taxon>Carduinae</taxon>
        <taxon>Cynara</taxon>
    </lineage>
</organism>
<dbReference type="Proteomes" id="UP000243975">
    <property type="component" value="Unassembled WGS sequence"/>
</dbReference>